<name>A0A370XDH8_9GAMM</name>
<protein>
    <submittedName>
        <fullName evidence="1">Uncharacterized protein</fullName>
    </submittedName>
</protein>
<accession>A0A370XDH8</accession>
<organism evidence="1 2">
    <name type="scientific">Dyella psychrodurans</name>
    <dbReference type="NCBI Taxonomy" id="1927960"/>
    <lineage>
        <taxon>Bacteria</taxon>
        <taxon>Pseudomonadati</taxon>
        <taxon>Pseudomonadota</taxon>
        <taxon>Gammaproteobacteria</taxon>
        <taxon>Lysobacterales</taxon>
        <taxon>Rhodanobacteraceae</taxon>
        <taxon>Dyella</taxon>
    </lineage>
</organism>
<dbReference type="InterPro" id="IPR053860">
    <property type="entry name" value="DUF6932"/>
</dbReference>
<dbReference type="OrthoDB" id="7842083at2"/>
<dbReference type="EMBL" id="QRBF01000001">
    <property type="protein sequence ID" value="RDS86352.1"/>
    <property type="molecule type" value="Genomic_DNA"/>
</dbReference>
<evidence type="ECO:0000313" key="2">
    <source>
        <dbReference type="Proteomes" id="UP000255334"/>
    </source>
</evidence>
<reference evidence="1 2" key="1">
    <citation type="submission" date="2018-07" db="EMBL/GenBank/DDBJ databases">
        <title>Dyella monticola sp. nov. and Dyella psychrodurans sp. nov. isolated from monsoon evergreen broad-leaved forest soil of Dinghu Mountain, China.</title>
        <authorList>
            <person name="Gao Z."/>
            <person name="Qiu L."/>
        </authorList>
    </citation>
    <scope>NUCLEOTIDE SEQUENCE [LARGE SCALE GENOMIC DNA]</scope>
    <source>
        <strain evidence="1 2">4MSK11</strain>
    </source>
</reference>
<dbReference type="AlphaFoldDB" id="A0A370XDH8"/>
<sequence>MIPQFTHSGVLPPFVGANPAQIAGCSPYPVSSADLVAAFATSVARNNLLRELFQYRADLRALGIVAGFQWLDGSFLEDVETIRGRPPKDIDLVTFAPRPQHAQTDAQWGALISANVGLFQPPIGKLDAYYVDLNLPVEILIRRATYWSGLFSHQRDTALWKGLLQLDITEDDSVAVDALGKLP</sequence>
<dbReference type="RefSeq" id="WP_115476619.1">
    <property type="nucleotide sequence ID" value="NZ_QRBF01000001.1"/>
</dbReference>
<comment type="caution">
    <text evidence="1">The sequence shown here is derived from an EMBL/GenBank/DDBJ whole genome shotgun (WGS) entry which is preliminary data.</text>
</comment>
<gene>
    <name evidence="1" type="ORF">DWU99_03595</name>
</gene>
<keyword evidence="2" id="KW-1185">Reference proteome</keyword>
<evidence type="ECO:0000313" key="1">
    <source>
        <dbReference type="EMBL" id="RDS86352.1"/>
    </source>
</evidence>
<dbReference type="Proteomes" id="UP000255334">
    <property type="component" value="Unassembled WGS sequence"/>
</dbReference>
<proteinExistence type="predicted"/>
<dbReference type="Pfam" id="PF22014">
    <property type="entry name" value="DUF6932"/>
    <property type="match status" value="1"/>
</dbReference>